<dbReference type="EMBL" id="JARJCN010000008">
    <property type="protein sequence ID" value="KAJ7098649.1"/>
    <property type="molecule type" value="Genomic_DNA"/>
</dbReference>
<gene>
    <name evidence="1" type="ORF">B0H15DRAFT_585784</name>
</gene>
<reference evidence="1" key="1">
    <citation type="submission" date="2023-03" db="EMBL/GenBank/DDBJ databases">
        <title>Massive genome expansion in bonnet fungi (Mycena s.s.) driven by repeated elements and novel gene families across ecological guilds.</title>
        <authorList>
            <consortium name="Lawrence Berkeley National Laboratory"/>
            <person name="Harder C.B."/>
            <person name="Miyauchi S."/>
            <person name="Viragh M."/>
            <person name="Kuo A."/>
            <person name="Thoen E."/>
            <person name="Andreopoulos B."/>
            <person name="Lu D."/>
            <person name="Skrede I."/>
            <person name="Drula E."/>
            <person name="Henrissat B."/>
            <person name="Morin E."/>
            <person name="Kohler A."/>
            <person name="Barry K."/>
            <person name="LaButti K."/>
            <person name="Morin E."/>
            <person name="Salamov A."/>
            <person name="Lipzen A."/>
            <person name="Mereny Z."/>
            <person name="Hegedus B."/>
            <person name="Baldrian P."/>
            <person name="Stursova M."/>
            <person name="Weitz H."/>
            <person name="Taylor A."/>
            <person name="Grigoriev I.V."/>
            <person name="Nagy L.G."/>
            <person name="Martin F."/>
            <person name="Kauserud H."/>
        </authorList>
    </citation>
    <scope>NUCLEOTIDE SEQUENCE</scope>
    <source>
        <strain evidence="1">CBHHK173m</strain>
    </source>
</reference>
<evidence type="ECO:0000313" key="2">
    <source>
        <dbReference type="Proteomes" id="UP001222325"/>
    </source>
</evidence>
<evidence type="ECO:0000313" key="1">
    <source>
        <dbReference type="EMBL" id="KAJ7098649.1"/>
    </source>
</evidence>
<name>A0AAD6UJ88_9AGAR</name>
<sequence>MSPVPQFPVTAFESDSNASPQKFLEFLANLVAENLDGDPTVRISAANKRIWVTVVDGLSEQFLASFPSTDKVGWHDMHEKVRLAASSLDIIRRVSDRVEGMFHGPRDLAQRTFARLLNFCNVMEIWLDVEVEQVQGLPSPRELADDALHTTLLVLRSLGGAMAHITDSKEPAWKTLRVILTECIDIIQDLILRSSTLVFPVSITLFAQPPIQDATGQEPFSPVILVFLSYLSN</sequence>
<protein>
    <submittedName>
        <fullName evidence="1">Uncharacterized protein</fullName>
    </submittedName>
</protein>
<organism evidence="1 2">
    <name type="scientific">Mycena belliarum</name>
    <dbReference type="NCBI Taxonomy" id="1033014"/>
    <lineage>
        <taxon>Eukaryota</taxon>
        <taxon>Fungi</taxon>
        <taxon>Dikarya</taxon>
        <taxon>Basidiomycota</taxon>
        <taxon>Agaricomycotina</taxon>
        <taxon>Agaricomycetes</taxon>
        <taxon>Agaricomycetidae</taxon>
        <taxon>Agaricales</taxon>
        <taxon>Marasmiineae</taxon>
        <taxon>Mycenaceae</taxon>
        <taxon>Mycena</taxon>
    </lineage>
</organism>
<comment type="caution">
    <text evidence="1">The sequence shown here is derived from an EMBL/GenBank/DDBJ whole genome shotgun (WGS) entry which is preliminary data.</text>
</comment>
<keyword evidence="2" id="KW-1185">Reference proteome</keyword>
<accession>A0AAD6UJ88</accession>
<dbReference type="AlphaFoldDB" id="A0AAD6UJ88"/>
<proteinExistence type="predicted"/>
<dbReference type="Proteomes" id="UP001222325">
    <property type="component" value="Unassembled WGS sequence"/>
</dbReference>